<dbReference type="InterPro" id="IPR002765">
    <property type="entry name" value="UPF0145_YbjQ-like"/>
</dbReference>
<evidence type="ECO:0000313" key="4">
    <source>
        <dbReference type="Proteomes" id="UP000295404"/>
    </source>
</evidence>
<accession>A0A285FXP8</accession>
<reference evidence="2 4" key="3">
    <citation type="submission" date="2019-03" db="EMBL/GenBank/DDBJ databases">
        <title>Subsurface microbial communities from deep shales in Ohio and West Virginia, USA.</title>
        <authorList>
            <person name="Wrighton K."/>
        </authorList>
    </citation>
    <scope>NUCLEOTIDE SEQUENCE [LARGE SCALE GENOMIC DNA]</scope>
    <source>
        <strain evidence="2 4">WG1_MB</strain>
    </source>
</reference>
<dbReference type="AlphaFoldDB" id="A0A285FXP8"/>
<evidence type="ECO:0000313" key="2">
    <source>
        <dbReference type="EMBL" id="TCL11358.1"/>
    </source>
</evidence>
<gene>
    <name evidence="2" type="ORF">C7960_0503</name>
    <name evidence="1" type="ORF">SAMN06295989_104134</name>
</gene>
<keyword evidence="3" id="KW-1185">Reference proteome</keyword>
<proteinExistence type="predicted"/>
<protein>
    <submittedName>
        <fullName evidence="1 2">Putative heavy-metal-binding</fullName>
    </submittedName>
</protein>
<dbReference type="SUPFAM" id="SSF117782">
    <property type="entry name" value="YbjQ-like"/>
    <property type="match status" value="1"/>
</dbReference>
<reference evidence="1" key="2">
    <citation type="submission" date="2017-09" db="EMBL/GenBank/DDBJ databases">
        <authorList>
            <person name="Ehlers B."/>
            <person name="Leendertz F.H."/>
        </authorList>
    </citation>
    <scope>NUCLEOTIDE SEQUENCE [LARGE SCALE GENOMIC DNA]</scope>
    <source>
        <strain evidence="1">WG-1MB</strain>
    </source>
</reference>
<dbReference type="EMBL" id="OBDR01000004">
    <property type="protein sequence ID" value="SNY15086.1"/>
    <property type="molecule type" value="Genomic_DNA"/>
</dbReference>
<dbReference type="OrthoDB" id="59443at2157"/>
<reference evidence="3" key="1">
    <citation type="submission" date="2017-09" db="EMBL/GenBank/DDBJ databases">
        <authorList>
            <person name="Varghese N."/>
            <person name="Submissions S."/>
        </authorList>
    </citation>
    <scope>NUCLEOTIDE SEQUENCE [LARGE SCALE GENOMIC DNA]</scope>
    <source>
        <strain evidence="3">WG-1MB</strain>
    </source>
</reference>
<dbReference type="Gene3D" id="3.30.110.70">
    <property type="entry name" value="Hypothetical protein apc22750. Chain B"/>
    <property type="match status" value="1"/>
</dbReference>
<dbReference type="InterPro" id="IPR035439">
    <property type="entry name" value="UPF0145_dom_sf"/>
</dbReference>
<dbReference type="RefSeq" id="WP_096712274.1">
    <property type="nucleotide sequence ID" value="NZ_OBDR01000004.1"/>
</dbReference>
<dbReference type="EMBL" id="SMMS01000001">
    <property type="protein sequence ID" value="TCL11358.1"/>
    <property type="molecule type" value="Genomic_DNA"/>
</dbReference>
<dbReference type="Pfam" id="PF01906">
    <property type="entry name" value="YbjQ_1"/>
    <property type="match status" value="1"/>
</dbReference>
<dbReference type="Proteomes" id="UP000217726">
    <property type="component" value="Unassembled WGS sequence"/>
</dbReference>
<sequence length="57" mass="6151">MIITTTETVDGKQQKILGIVMGNTVQSRHIGSDIGTTLKNVVGGELKDYSKQNNNCT</sequence>
<name>A0A285FXP8_9EURY</name>
<dbReference type="Proteomes" id="UP000295404">
    <property type="component" value="Unassembled WGS sequence"/>
</dbReference>
<evidence type="ECO:0000313" key="3">
    <source>
        <dbReference type="Proteomes" id="UP000217726"/>
    </source>
</evidence>
<evidence type="ECO:0000313" key="1">
    <source>
        <dbReference type="EMBL" id="SNY15086.1"/>
    </source>
</evidence>
<organism evidence="1 3">
    <name type="scientific">Methanohalophilus euhalobius</name>
    <dbReference type="NCBI Taxonomy" id="51203"/>
    <lineage>
        <taxon>Archaea</taxon>
        <taxon>Methanobacteriati</taxon>
        <taxon>Methanobacteriota</taxon>
        <taxon>Stenosarchaea group</taxon>
        <taxon>Methanomicrobia</taxon>
        <taxon>Methanosarcinales</taxon>
        <taxon>Methanosarcinaceae</taxon>
        <taxon>Methanohalophilus</taxon>
    </lineage>
</organism>